<dbReference type="RefSeq" id="WP_021030415.1">
    <property type="nucleotide sequence ID" value="NZ_KI391953.1"/>
</dbReference>
<name>E5XT61_SEGRC</name>
<keyword evidence="3" id="KW-1185">Reference proteome</keyword>
<comment type="caution">
    <text evidence="2">The sequence shown here is derived from an EMBL/GenBank/DDBJ whole genome shotgun (WGS) entry which is preliminary data.</text>
</comment>
<dbReference type="HOGENOM" id="CLU_719422_0_0_11"/>
<dbReference type="Proteomes" id="UP000004816">
    <property type="component" value="Unassembled WGS sequence"/>
</dbReference>
<dbReference type="EMBL" id="ACZI02000002">
    <property type="protein sequence ID" value="EFV12472.2"/>
    <property type="molecule type" value="Genomic_DNA"/>
</dbReference>
<evidence type="ECO:0000313" key="2">
    <source>
        <dbReference type="EMBL" id="EFV12472.2"/>
    </source>
</evidence>
<dbReference type="InterPro" id="IPR051082">
    <property type="entry name" value="Pentapeptide-BTB/POZ_domain"/>
</dbReference>
<proteinExistence type="predicted"/>
<organism evidence="2 3">
    <name type="scientific">Segniliparus rugosus (strain ATCC BAA-974 / DSM 45345 / CCUG 50838 / CIP 108380 / JCM 13579 / CDC 945)</name>
    <dbReference type="NCBI Taxonomy" id="679197"/>
    <lineage>
        <taxon>Bacteria</taxon>
        <taxon>Bacillati</taxon>
        <taxon>Actinomycetota</taxon>
        <taxon>Actinomycetes</taxon>
        <taxon>Mycobacteriales</taxon>
        <taxon>Segniliparaceae</taxon>
        <taxon>Segniliparus</taxon>
    </lineage>
</organism>
<dbReference type="SUPFAM" id="SSF141571">
    <property type="entry name" value="Pentapeptide repeat-like"/>
    <property type="match status" value="1"/>
</dbReference>
<dbReference type="OrthoDB" id="4563217at2"/>
<reference evidence="2 3" key="1">
    <citation type="journal article" date="2011" name="Stand. Genomic Sci.">
        <title>High quality draft genome sequence of Segniliparus rugosus CDC 945(T)= (ATCC BAA-974(T)).</title>
        <authorList>
            <person name="Earl A.M."/>
            <person name="Desjardins C.A."/>
            <person name="Fitzgerald M.G."/>
            <person name="Arachchi H.M."/>
            <person name="Zeng Q."/>
            <person name="Mehta T."/>
            <person name="Griggs A."/>
            <person name="Birren B.W."/>
            <person name="Toney N.C."/>
            <person name="Carr J."/>
            <person name="Posey J."/>
            <person name="Butler W.R."/>
        </authorList>
    </citation>
    <scope>NUCLEOTIDE SEQUENCE [LARGE SCALE GENOMIC DNA]</scope>
    <source>
        <strain evidence="3">ATCC BAA-974 / DSM 45345 / CCUG 50838 / CIP 108380 / JCM 13579 / CDC 945</strain>
    </source>
</reference>
<feature type="compositionally biased region" description="Basic and acidic residues" evidence="1">
    <location>
        <begin position="351"/>
        <end position="360"/>
    </location>
</feature>
<sequence length="384" mass="41719">MDDLTQEPAAEAVAEEPLRYGVRGWKVWDWEGWNWPAWRRAAATVAAITAFAMLLVSLMTLNETIDQNRRQNQLTLQGQVADRFAKAVDQLNSPSQGVRLGAVFALQKIGLDSEDYGTNAAKILIAFVTQSSKHPPACPLQAEPEVEVPKPYNWAYGRSTTPDDIVAAVRAVASLSHSGVQLAVFHPPSPEPTLSVEFNDYLSRGARTGVSWDLPNCWRDIDLSDLNAAHKGSLRGWNIWGADLSFARFEDSDLSFAILDGAKMASAQMNRAVLEGAWLMYAELFGAEFDGAIMRGAHLEGADLCGARFKGAVFAGVHFTGAGFRPASLRGAHLEGADLRGADLTGVDLSESNHDSETKWPEGFAPPPRDEAAKSVNCPPILSW</sequence>
<evidence type="ECO:0000313" key="3">
    <source>
        <dbReference type="Proteomes" id="UP000004816"/>
    </source>
</evidence>
<dbReference type="PANTHER" id="PTHR14136">
    <property type="entry name" value="BTB_POZ DOMAIN-CONTAINING PROTEIN KCTD9"/>
    <property type="match status" value="1"/>
</dbReference>
<protein>
    <recommendedName>
        <fullName evidence="4">Pentapeptide repeat-containing protein</fullName>
    </recommendedName>
</protein>
<dbReference type="STRING" id="679197.HMPREF9336_02683"/>
<dbReference type="AlphaFoldDB" id="E5XT61"/>
<dbReference type="PANTHER" id="PTHR14136:SF17">
    <property type="entry name" value="BTB_POZ DOMAIN-CONTAINING PROTEIN KCTD9"/>
    <property type="match status" value="1"/>
</dbReference>
<dbReference type="Gene3D" id="2.160.20.80">
    <property type="entry name" value="E3 ubiquitin-protein ligase SopA"/>
    <property type="match status" value="1"/>
</dbReference>
<evidence type="ECO:0008006" key="4">
    <source>
        <dbReference type="Google" id="ProtNLM"/>
    </source>
</evidence>
<dbReference type="eggNOG" id="COG1357">
    <property type="taxonomic scope" value="Bacteria"/>
</dbReference>
<feature type="region of interest" description="Disordered" evidence="1">
    <location>
        <begin position="348"/>
        <end position="376"/>
    </location>
</feature>
<dbReference type="InterPro" id="IPR001646">
    <property type="entry name" value="5peptide_repeat"/>
</dbReference>
<accession>E5XT61</accession>
<evidence type="ECO:0000256" key="1">
    <source>
        <dbReference type="SAM" id="MobiDB-lite"/>
    </source>
</evidence>
<gene>
    <name evidence="2" type="ORF">HMPREF9336_02683</name>
</gene>
<dbReference type="Pfam" id="PF00805">
    <property type="entry name" value="Pentapeptide"/>
    <property type="match status" value="3"/>
</dbReference>